<accession>A0AAP0JNX1</accession>
<protein>
    <submittedName>
        <fullName evidence="1">Uncharacterized protein</fullName>
    </submittedName>
</protein>
<evidence type="ECO:0000313" key="2">
    <source>
        <dbReference type="Proteomes" id="UP001417504"/>
    </source>
</evidence>
<evidence type="ECO:0000313" key="1">
    <source>
        <dbReference type="EMBL" id="KAK9136638.1"/>
    </source>
</evidence>
<proteinExistence type="predicted"/>
<dbReference type="AlphaFoldDB" id="A0AAP0JNX1"/>
<comment type="caution">
    <text evidence="1">The sequence shown here is derived from an EMBL/GenBank/DDBJ whole genome shotgun (WGS) entry which is preliminary data.</text>
</comment>
<reference evidence="1 2" key="1">
    <citation type="submission" date="2024-01" db="EMBL/GenBank/DDBJ databases">
        <title>Genome assemblies of Stephania.</title>
        <authorList>
            <person name="Yang L."/>
        </authorList>
    </citation>
    <scope>NUCLEOTIDE SEQUENCE [LARGE SCALE GENOMIC DNA]</scope>
    <source>
        <strain evidence="1">QJT</strain>
        <tissue evidence="1">Leaf</tissue>
    </source>
</reference>
<keyword evidence="2" id="KW-1185">Reference proteome</keyword>
<dbReference type="Proteomes" id="UP001417504">
    <property type="component" value="Unassembled WGS sequence"/>
</dbReference>
<gene>
    <name evidence="1" type="ORF">Sjap_007232</name>
</gene>
<dbReference type="EMBL" id="JBBNAE010000003">
    <property type="protein sequence ID" value="KAK9136638.1"/>
    <property type="molecule type" value="Genomic_DNA"/>
</dbReference>
<name>A0AAP0JNX1_9MAGN</name>
<sequence>MTGLRGRLVAFESRERGINAFKNLGINVVKANVFLDSSGKHNKFTITITNAYSEWLRAISLRARTANCLLLIPKKLQAKYLAEVVGDGSTLQGFVHSIQRS</sequence>
<organism evidence="1 2">
    <name type="scientific">Stephania japonica</name>
    <dbReference type="NCBI Taxonomy" id="461633"/>
    <lineage>
        <taxon>Eukaryota</taxon>
        <taxon>Viridiplantae</taxon>
        <taxon>Streptophyta</taxon>
        <taxon>Embryophyta</taxon>
        <taxon>Tracheophyta</taxon>
        <taxon>Spermatophyta</taxon>
        <taxon>Magnoliopsida</taxon>
        <taxon>Ranunculales</taxon>
        <taxon>Menispermaceae</taxon>
        <taxon>Menispermoideae</taxon>
        <taxon>Cissampelideae</taxon>
        <taxon>Stephania</taxon>
    </lineage>
</organism>